<name>A0A1I3C370_9LACT</name>
<dbReference type="Proteomes" id="UP000198668">
    <property type="component" value="Unassembled WGS sequence"/>
</dbReference>
<dbReference type="InterPro" id="IPR008767">
    <property type="entry name" value="Phage_SPP1_head-tail_adaptor"/>
</dbReference>
<dbReference type="NCBIfam" id="TIGR01563">
    <property type="entry name" value="gp16_SPP1"/>
    <property type="match status" value="1"/>
</dbReference>
<reference evidence="1 2" key="1">
    <citation type="submission" date="2016-10" db="EMBL/GenBank/DDBJ databases">
        <authorList>
            <person name="de Groot N.N."/>
        </authorList>
    </citation>
    <scope>NUCLEOTIDE SEQUENCE [LARGE SCALE GENOMIC DNA]</scope>
    <source>
        <strain evidence="1 2">DSM 27630</strain>
    </source>
</reference>
<evidence type="ECO:0000313" key="2">
    <source>
        <dbReference type="Proteomes" id="UP000198668"/>
    </source>
</evidence>
<proteinExistence type="predicted"/>
<evidence type="ECO:0000313" key="1">
    <source>
        <dbReference type="EMBL" id="SFH68639.1"/>
    </source>
</evidence>
<keyword evidence="2" id="KW-1185">Reference proteome</keyword>
<dbReference type="RefSeq" id="WP_092092116.1">
    <property type="nucleotide sequence ID" value="NZ_FOQE01000012.1"/>
</dbReference>
<protein>
    <submittedName>
        <fullName evidence="1">Phage head-tail adaptor, putative, SPP1 family</fullName>
    </submittedName>
</protein>
<dbReference type="EMBL" id="FOQE01000012">
    <property type="protein sequence ID" value="SFH68639.1"/>
    <property type="molecule type" value="Genomic_DNA"/>
</dbReference>
<sequence>MKFKDEERFNDGLLEFGRTETVRNAEKKIIGERFILNGSLFFNYTTIRQVDFDFYGTHDKTVDLKVKTFYVKGIEESHKVLIDEVLYDITDTDPTTDRRYLFWYLQRVGEFEGV</sequence>
<accession>A0A1I3C370</accession>
<organism evidence="1 2">
    <name type="scientific">Pisciglobus halotolerans</name>
    <dbReference type="NCBI Taxonomy" id="745365"/>
    <lineage>
        <taxon>Bacteria</taxon>
        <taxon>Bacillati</taxon>
        <taxon>Bacillota</taxon>
        <taxon>Bacilli</taxon>
        <taxon>Lactobacillales</taxon>
        <taxon>Carnobacteriaceae</taxon>
    </lineage>
</organism>
<dbReference type="AlphaFoldDB" id="A0A1I3C370"/>
<gene>
    <name evidence="1" type="ORF">SAMN04489868_11238</name>
</gene>
<dbReference type="OrthoDB" id="2298072at2"/>